<dbReference type="AlphaFoldDB" id="A0A0K2LB05"/>
<dbReference type="KEGG" id="lhi:JP39_03355"/>
<keyword evidence="1" id="KW-0472">Membrane</keyword>
<accession>A0A0K2LB05</accession>
<keyword evidence="3" id="KW-1185">Reference proteome</keyword>
<keyword evidence="1" id="KW-0812">Transmembrane</keyword>
<sequence>MKKSNKTLIILFFIILAAIGIYQYTNRMPQGVTDRDTIMTKASNSIDTDLGLDLSANAYDVYNDQDEYRIFLYRNSRTKRFVFPVKEKKSGDVHYCYLVAYEDTRGYTNKMAVDINNSKWARFIDKRVASIEGNNPSEKDYEYSYSYYYDNFSNLDDYDYIG</sequence>
<gene>
    <name evidence="2" type="ORF">JP39_03355</name>
</gene>
<dbReference type="EMBL" id="CP012559">
    <property type="protein sequence ID" value="ALB28474.1"/>
    <property type="molecule type" value="Genomic_DNA"/>
</dbReference>
<dbReference type="STRING" id="1074467.JP39_03355"/>
<proteinExistence type="predicted"/>
<evidence type="ECO:0000256" key="1">
    <source>
        <dbReference type="SAM" id="Phobius"/>
    </source>
</evidence>
<dbReference type="RefSeq" id="WP_041499309.1">
    <property type="nucleotide sequence ID" value="NZ_BJDV01000008.1"/>
</dbReference>
<protein>
    <submittedName>
        <fullName evidence="2">Uncharacterized protein</fullName>
    </submittedName>
</protein>
<organism evidence="2 3">
    <name type="scientific">Companilactobacillus heilongjiangensis</name>
    <dbReference type="NCBI Taxonomy" id="1074467"/>
    <lineage>
        <taxon>Bacteria</taxon>
        <taxon>Bacillati</taxon>
        <taxon>Bacillota</taxon>
        <taxon>Bacilli</taxon>
        <taxon>Lactobacillales</taxon>
        <taxon>Lactobacillaceae</taxon>
        <taxon>Companilactobacillus</taxon>
    </lineage>
</organism>
<reference evidence="2 3" key="1">
    <citation type="submission" date="2015-08" db="EMBL/GenBank/DDBJ databases">
        <title>Genomic sequence of Lactobacillus heilongjiangensis DSM 28069, isolated from Chinese traditional pickle.</title>
        <authorList>
            <person name="Jiang X."/>
            <person name="Zheng B."/>
            <person name="Cheng H."/>
        </authorList>
    </citation>
    <scope>NUCLEOTIDE SEQUENCE [LARGE SCALE GENOMIC DNA]</scope>
    <source>
        <strain evidence="2 3">DSM 28069</strain>
    </source>
</reference>
<evidence type="ECO:0000313" key="2">
    <source>
        <dbReference type="EMBL" id="ALB28474.1"/>
    </source>
</evidence>
<dbReference type="Proteomes" id="UP000061546">
    <property type="component" value="Chromosome"/>
</dbReference>
<name>A0A0K2LB05_9LACO</name>
<evidence type="ECO:0000313" key="3">
    <source>
        <dbReference type="Proteomes" id="UP000061546"/>
    </source>
</evidence>
<dbReference type="OrthoDB" id="2328727at2"/>
<feature type="transmembrane region" description="Helical" evidence="1">
    <location>
        <begin position="7"/>
        <end position="25"/>
    </location>
</feature>
<keyword evidence="1" id="KW-1133">Transmembrane helix</keyword>